<comment type="caution">
    <text evidence="2">The sequence shown here is derived from an EMBL/GenBank/DDBJ whole genome shotgun (WGS) entry which is preliminary data.</text>
</comment>
<organism evidence="2 3">
    <name type="scientific">SAR86 cluster bacterium</name>
    <dbReference type="NCBI Taxonomy" id="2030880"/>
    <lineage>
        <taxon>Bacteria</taxon>
        <taxon>Pseudomonadati</taxon>
        <taxon>Pseudomonadota</taxon>
        <taxon>Gammaproteobacteria</taxon>
        <taxon>SAR86 cluster</taxon>
    </lineage>
</organism>
<dbReference type="EMBL" id="NVUL01000046">
    <property type="protein sequence ID" value="PCI77348.1"/>
    <property type="molecule type" value="Genomic_DNA"/>
</dbReference>
<evidence type="ECO:0000313" key="3">
    <source>
        <dbReference type="Proteomes" id="UP000218767"/>
    </source>
</evidence>
<feature type="chain" id="PRO_5013377307" description="DUF1329 domain-containing protein" evidence="1">
    <location>
        <begin position="28"/>
        <end position="345"/>
    </location>
</feature>
<evidence type="ECO:0000313" key="2">
    <source>
        <dbReference type="EMBL" id="PCI77348.1"/>
    </source>
</evidence>
<keyword evidence="1" id="KW-0732">Signal</keyword>
<reference evidence="3" key="1">
    <citation type="submission" date="2017-08" db="EMBL/GenBank/DDBJ databases">
        <title>A dynamic microbial community with high functional redundancy inhabits the cold, oxic subseafloor aquifer.</title>
        <authorList>
            <person name="Tully B.J."/>
            <person name="Wheat C.G."/>
            <person name="Glazer B.T."/>
            <person name="Huber J.A."/>
        </authorList>
    </citation>
    <scope>NUCLEOTIDE SEQUENCE [LARGE SCALE GENOMIC DNA]</scope>
</reference>
<sequence length="345" mass="38218">MVISVKMPIKLSVLLACVGLLALPAQAQDNARPDLEGIWTNASLTKLSRPREVETLVVTPEEARVIAANTPIAGLEGGLDEGDGVNDTPTAAGEDFGTRAYNSFWVDPGSNLALIKGDYRTSYVVIPENGQVPRLENPNYDFERRNFGSRYATGFGDARGPEAIPNAERCLIGFGNKAGPGMMAALYNNTYQFVQTEDYVMILVEMVHDARIIPIYDSAADARANRRPLVLEQWFGDSVGWYEDGVLVVETVNIDPLQLSQSSIPITKQGHIIERFSRYSEDEIFYQFTVEDSNIYSQPWTAELSFYATDEGLYEYACHEGNYSMPGILAGARRLEMEEAARESN</sequence>
<dbReference type="Proteomes" id="UP000218767">
    <property type="component" value="Unassembled WGS sequence"/>
</dbReference>
<name>A0A2A4X3Y8_9GAMM</name>
<gene>
    <name evidence="2" type="ORF">COB20_08335</name>
</gene>
<accession>A0A2A4X3Y8</accession>
<feature type="signal peptide" evidence="1">
    <location>
        <begin position="1"/>
        <end position="27"/>
    </location>
</feature>
<evidence type="ECO:0008006" key="4">
    <source>
        <dbReference type="Google" id="ProtNLM"/>
    </source>
</evidence>
<proteinExistence type="predicted"/>
<protein>
    <recommendedName>
        <fullName evidence="4">DUF1329 domain-containing protein</fullName>
    </recommendedName>
</protein>
<dbReference type="AlphaFoldDB" id="A0A2A4X3Y8"/>
<evidence type="ECO:0000256" key="1">
    <source>
        <dbReference type="SAM" id="SignalP"/>
    </source>
</evidence>